<reference evidence="1 2" key="1">
    <citation type="submission" date="2017-06" db="EMBL/GenBank/DDBJ databases">
        <title>Genome sequence of Lactobacillus plantarum subsp. plantarum strain SRCM101258.</title>
        <authorList>
            <person name="Cho S.H."/>
        </authorList>
    </citation>
    <scope>NUCLEOTIDE SEQUENCE [LARGE SCALE GENOMIC DNA]</scope>
    <source>
        <strain evidence="1 2">SRCM101258</strain>
    </source>
</reference>
<dbReference type="Proteomes" id="UP000236990">
    <property type="component" value="Unassembled WGS sequence"/>
</dbReference>
<comment type="caution">
    <text evidence="1">The sequence shown here is derived from an EMBL/GenBank/DDBJ whole genome shotgun (WGS) entry which is preliminary data.</text>
</comment>
<proteinExistence type="predicted"/>
<organism evidence="1 2">
    <name type="scientific">Lactiplantibacillus plantarum subsp. plantarum</name>
    <dbReference type="NCBI Taxonomy" id="337330"/>
    <lineage>
        <taxon>Bacteria</taxon>
        <taxon>Bacillati</taxon>
        <taxon>Bacillota</taxon>
        <taxon>Bacilli</taxon>
        <taxon>Lactobacillales</taxon>
        <taxon>Lactobacillaceae</taxon>
        <taxon>Lactiplantibacillus</taxon>
    </lineage>
</organism>
<name>A0A2S3U8I1_LACPN</name>
<dbReference type="AlphaFoldDB" id="A0A2S3U8I1"/>
<evidence type="ECO:0000313" key="2">
    <source>
        <dbReference type="Proteomes" id="UP000236990"/>
    </source>
</evidence>
<protein>
    <recommendedName>
        <fullName evidence="3">Phage capsid protein</fullName>
    </recommendedName>
</protein>
<gene>
    <name evidence="1" type="ORF">S101258_00719</name>
</gene>
<dbReference type="Pfam" id="PF20036">
    <property type="entry name" value="Gp13-like"/>
    <property type="match status" value="1"/>
</dbReference>
<accession>A0A2S3U8I1</accession>
<dbReference type="EMBL" id="NKCZ01000072">
    <property type="protein sequence ID" value="POD88548.1"/>
    <property type="molecule type" value="Genomic_DNA"/>
</dbReference>
<sequence>MVNGNITQLSDMQIPENWGAYLAEKSTQNNAFFTSGVVQSVPQIAALLGAGKVANMPLFKPLADDDPQVPDDTTDLLVNKITTDLAQARKLGFDQAWSATDLSAELSGADPLSAIGDQVSDYWSHVYEKLLLQTLTGVFSSASMKGVNQLDTTTDKTDTTFSLKNFNKARFLLGDRYKDLAIVAVHSDILRQLQDANLVDAKNNSTFVLNGNANVPTAIQAPDAGDKIKGVQIVVDDSLPVDNGKYTSYLFAQGAVGYSELPVTNAVETNRDPLKNHGVDYLINRRRFVFAPQGLSWNESNFVTKNPGKTYPSMADLADGTNWSKVYDQKLIPMAQFVTSADAIVPAATTTTTTTGK</sequence>
<evidence type="ECO:0000313" key="1">
    <source>
        <dbReference type="EMBL" id="POD88548.1"/>
    </source>
</evidence>
<dbReference type="InterPro" id="IPR045404">
    <property type="entry name" value="Gp13-like"/>
</dbReference>
<evidence type="ECO:0008006" key="3">
    <source>
        <dbReference type="Google" id="ProtNLM"/>
    </source>
</evidence>